<dbReference type="InterPro" id="IPR045351">
    <property type="entry name" value="DUF6531"/>
</dbReference>
<dbReference type="RefSeq" id="WP_037300839.1">
    <property type="nucleotide sequence ID" value="NZ_ATAX01000034.1"/>
</dbReference>
<feature type="domain" description="DUF6531" evidence="4">
    <location>
        <begin position="509"/>
        <end position="580"/>
    </location>
</feature>
<dbReference type="InterPro" id="IPR006530">
    <property type="entry name" value="YD"/>
</dbReference>
<dbReference type="EMBL" id="ATAX01000034">
    <property type="protein sequence ID" value="EWM52590.1"/>
    <property type="molecule type" value="Genomic_DNA"/>
</dbReference>
<keyword evidence="7" id="KW-1185">Reference proteome</keyword>
<evidence type="ECO:0000256" key="1">
    <source>
        <dbReference type="ARBA" id="ARBA00022737"/>
    </source>
</evidence>
<sequence>MKKRNRVIAASLSALFLSQILIGGSGNNKGLLHPENIAYAIDSIKLKINADELKEDFKENTAGLGEIDFFDVAYGNSTRSKKRSLSSSRGFGDNLTVSGTIMLGNVDGYETSDDQPIRIIIFDGNWTPLVNETYHNGDQYSVSVSASGSDVFHVKYECDGYLPAILRNIGTGSFVLGSNGSADTLTLVPGNSTFRNDENDYWNEENLTVDDAQYVRTFIGAQEGTDDYQSYMDKNADGEIDEFDAGWFESAYSGNVSADMAIRKTMRLESDAVFEHSLDLHDTSLDLNGYKLTVEDCMSFSTENPSLWENGEGAVLDINGGFLEIKKNFVFRTASPDGWGCPAGQKLKINGGILNVEGQFDFGQVHCYDEMIMTNSDDLVFIGGNWNYVTDSDMEGKWTAGKLYFLGQNWNVNEESGPKSIFSSGTHSITFYYPYGKQTMLWDNPVPTVSNPDGTLNTQRRFNFDYENGLVFPYGFTEDLYYFRPSWRDYDAPDYSRYRKSFAASDGTDVATGNYSKSFTDFSITSPGVHADFMRTYNSMNEEEGSFGKGWDFNVDVSKIVFPAYGYYQVVLPDGSNTTFKDDGNGGFECMNAHSRMERNGNEYTVTNSSNAKYHFNAEGRLDEVQDASGNTLLISDLENNVRYVTDSTGRRYSIHYTEINGKKRIDSITDNCDAPESEQRSVSYQYDNDGRLTSFTNVSGGAETYEYDGNGYLCKIIDCYGETVEEAGYLDHGELSCIINSSGLKQQYKYDKAEKTTNMDEYDGNTLLKSYFYSYDESCALKTTEVSTAGQLFTLNKIKYTQTDGRNRYNEIREVTDIKGNTTSYERDGNGNVTKVVYADGSFSLTRYNDKNMPVIQSDECGYITITRYDDTGIKAVREYNKFLPISDPEAFVNSYSENMALSENDYSVTEYTYASVSETGGIKGLVKTVTTADNVTVEYCYSPNGYAKGLPVTKYVKSNNNIIAKTTYEYNEQLQPSVERVYADISHNITSVKEFEYDAFSNLIEVRDYGIGNVPKVSITEYDLLSRKTADYSPLWSADRSHATTYTYYPNGKIKTVTDVMGHTVSYNYNKYGQLISTTYPDGTIDVIIYDELDRVAATGFKADVSSPLQYLTSVDYAFEEHEYNIITPNGSREATYKGLRTNKHTYISGSKRINSSVLTDLRGNNVEEKINDQIKLTSVYYENGQLAKKTDANGNDTLYEYGKFGLLTKSTVPLSDNSSSVAVNSYDDCGRLVMSKKLSQAENETDAKWIISENTYDAFGNLSQTTLKNSDSGEKSITRYFYNDMGIQTSMQTGLSSEDDQDYLTTYFHYDNWFRSIRKTDSTGYDSGTVEYDLDNNVISSTDTIGNSSVYTYDLLGRVLNVDTTNAADPSKNVEASYTYDIMGRVKTATTNDVTTSYEYDKLGRKYSETESSNNNSVFRGFFYEGVSSFLRREITGRYHLIVYSSKEYEYDDEMRLQTVKENGSEVVSYSYDAVGNKLTETLGNGVVSNYSYNRLNKITNIETALDGNELSNYQYFYNLDGSDYCKIRTEGGIIEETSYGYDGLNRLVSESVAVNDNVTDTYSYEYDDYGNRSRMTASGTENYSTVYNYNDAQGNYTGMLQKETKTAAPSTVSSTPSVKETNYTYDANGNLVGETSGSTTKTYTYNGINQLIGYTDGNTTAAYTYNSNGLRIEKTVNGQRINHIWDGSGQIVADINDGSLYNAKCYIRGTGLAAKYDFVNGLKTGYTYYLQNAHGDVDALLDDNGAVTKTYHYDAFGVEKDIDDNDMNAFRYCGEYYDKETATIYLRARYYNPSNGRFNSRDTFAGRSGDPLSLNLYTYCKNNPVRFIDPSGHDTVEAAAFAAKNPRPTKVNSPGDAKILKQWDDKYNRLLNSPPSVNSASDAAMYTSLRKEVTVLPKINSQSDVKAYATEIKEHNIWRTLEAEKKAAADKRKAEAAARAAEKARAERQKRFDDRLAAVPAPSCKEYYDTMDEAAIDFVLMYNERSINEWREYDARIDAVNVNGETKYVLGPVGVGKKRDDGYGNPTYGGEGAVIDFTPDSVAFVHTHAQYYGDLNDSFSGFDKGIYGDAEYIKEYNKIGYVGTPKGEVLRMTPEAKNRYDADTIFENAPFDPNHDYWKVD</sequence>
<accession>W7UUV1</accession>
<dbReference type="Gene3D" id="2.180.10.10">
    <property type="entry name" value="RHS repeat-associated core"/>
    <property type="match status" value="4"/>
</dbReference>
<dbReference type="InterPro" id="IPR022385">
    <property type="entry name" value="Rhs_assc_core"/>
</dbReference>
<comment type="caution">
    <text evidence="6">The sequence shown here is derived from an EMBL/GenBank/DDBJ whole genome shotgun (WGS) entry which is preliminary data.</text>
</comment>
<dbReference type="InterPro" id="IPR031325">
    <property type="entry name" value="RHS_repeat"/>
</dbReference>
<feature type="domain" description="DUF4329" evidence="3">
    <location>
        <begin position="1976"/>
        <end position="2101"/>
    </location>
</feature>
<feature type="coiled-coil region" evidence="2">
    <location>
        <begin position="1928"/>
        <end position="1955"/>
    </location>
</feature>
<keyword evidence="2" id="KW-0175">Coiled coil</keyword>
<dbReference type="InterPro" id="IPR056823">
    <property type="entry name" value="TEN-like_YD-shell"/>
</dbReference>
<feature type="domain" description="Teneurin-like YD-shell" evidence="5">
    <location>
        <begin position="599"/>
        <end position="725"/>
    </location>
</feature>
<reference evidence="6 7" key="1">
    <citation type="journal article" date="2014" name="PLoS ONE">
        <title>Rumen cellulosomics: divergent fiber-degrading strategies revealed by comparative genome-wide analysis of six ruminococcal strains.</title>
        <authorList>
            <person name="Dassa B."/>
            <person name="Borovok I."/>
            <person name="Ruimy-Israeli V."/>
            <person name="Lamed R."/>
            <person name="Flint H.J."/>
            <person name="Duncan S.H."/>
            <person name="Henrissat B."/>
            <person name="Coutinho P."/>
            <person name="Morrison M."/>
            <person name="Mosoni P."/>
            <person name="Yeoman C.J."/>
            <person name="White B.A."/>
            <person name="Bayer E.A."/>
        </authorList>
    </citation>
    <scope>NUCLEOTIDE SEQUENCE [LARGE SCALE GENOMIC DNA]</scope>
    <source>
        <strain evidence="6 7">007c</strain>
    </source>
</reference>
<protein>
    <submittedName>
        <fullName evidence="6">Uncharacterized protein</fullName>
    </submittedName>
</protein>
<evidence type="ECO:0000259" key="5">
    <source>
        <dbReference type="Pfam" id="PF25023"/>
    </source>
</evidence>
<dbReference type="PANTHER" id="PTHR32305">
    <property type="match status" value="1"/>
</dbReference>
<dbReference type="Proteomes" id="UP000019365">
    <property type="component" value="Unassembled WGS sequence"/>
</dbReference>
<dbReference type="OrthoDB" id="1813751at2"/>
<dbReference type="NCBIfam" id="TIGR03696">
    <property type="entry name" value="Rhs_assc_core"/>
    <property type="match status" value="1"/>
</dbReference>
<organism evidence="6 7">
    <name type="scientific">Ruminococcus flavefaciens 007c</name>
    <dbReference type="NCBI Taxonomy" id="1341157"/>
    <lineage>
        <taxon>Bacteria</taxon>
        <taxon>Bacillati</taxon>
        <taxon>Bacillota</taxon>
        <taxon>Clostridia</taxon>
        <taxon>Eubacteriales</taxon>
        <taxon>Oscillospiraceae</taxon>
        <taxon>Ruminococcus</taxon>
    </lineage>
</organism>
<keyword evidence="1" id="KW-0677">Repeat</keyword>
<dbReference type="Pfam" id="PF05593">
    <property type="entry name" value="RHS_repeat"/>
    <property type="match status" value="3"/>
</dbReference>
<proteinExistence type="predicted"/>
<evidence type="ECO:0000259" key="4">
    <source>
        <dbReference type="Pfam" id="PF20148"/>
    </source>
</evidence>
<name>W7UUV1_RUMFL</name>
<evidence type="ECO:0000313" key="7">
    <source>
        <dbReference type="Proteomes" id="UP000019365"/>
    </source>
</evidence>
<dbReference type="InterPro" id="IPR025479">
    <property type="entry name" value="DUF4329"/>
</dbReference>
<feature type="domain" description="Teneurin-like YD-shell" evidence="5">
    <location>
        <begin position="1539"/>
        <end position="1829"/>
    </location>
</feature>
<evidence type="ECO:0000313" key="6">
    <source>
        <dbReference type="EMBL" id="EWM52590.1"/>
    </source>
</evidence>
<gene>
    <name evidence="6" type="ORF">RF007C_00480</name>
</gene>
<dbReference type="Pfam" id="PF14220">
    <property type="entry name" value="DUF4329"/>
    <property type="match status" value="1"/>
</dbReference>
<dbReference type="NCBIfam" id="TIGR01643">
    <property type="entry name" value="YD_repeat_2x"/>
    <property type="match status" value="3"/>
</dbReference>
<evidence type="ECO:0000256" key="2">
    <source>
        <dbReference type="SAM" id="Coils"/>
    </source>
</evidence>
<dbReference type="PATRIC" id="fig|1341157.4.peg.2781"/>
<evidence type="ECO:0000259" key="3">
    <source>
        <dbReference type="Pfam" id="PF14220"/>
    </source>
</evidence>
<dbReference type="PANTHER" id="PTHR32305:SF15">
    <property type="entry name" value="PROTEIN RHSA-RELATED"/>
    <property type="match status" value="1"/>
</dbReference>
<dbReference type="eggNOG" id="COG3209">
    <property type="taxonomic scope" value="Bacteria"/>
</dbReference>
<dbReference type="Pfam" id="PF25023">
    <property type="entry name" value="TEN_YD-shell"/>
    <property type="match status" value="2"/>
</dbReference>
<dbReference type="Pfam" id="PF20148">
    <property type="entry name" value="DUF6531"/>
    <property type="match status" value="1"/>
</dbReference>
<dbReference type="InterPro" id="IPR050708">
    <property type="entry name" value="T6SS_VgrG/RHS"/>
</dbReference>